<dbReference type="PANTHER" id="PTHR43765:SF2">
    <property type="entry name" value="2-DEHYDROPANTOATE 2-REDUCTASE"/>
    <property type="match status" value="1"/>
</dbReference>
<dbReference type="GO" id="GO:0050661">
    <property type="term" value="F:NADP binding"/>
    <property type="evidence" value="ECO:0007669"/>
    <property type="project" value="TreeGrafter"/>
</dbReference>
<evidence type="ECO:0000256" key="1">
    <source>
        <dbReference type="ARBA" id="ARBA00007870"/>
    </source>
</evidence>
<dbReference type="GO" id="GO:0005737">
    <property type="term" value="C:cytoplasm"/>
    <property type="evidence" value="ECO:0007669"/>
    <property type="project" value="TreeGrafter"/>
</dbReference>
<evidence type="ECO:0000313" key="6">
    <source>
        <dbReference type="EMBL" id="SVB20040.1"/>
    </source>
</evidence>
<dbReference type="InterPro" id="IPR013328">
    <property type="entry name" value="6PGD_dom2"/>
</dbReference>
<dbReference type="PANTHER" id="PTHR43765">
    <property type="entry name" value="2-DEHYDROPANTOATE 2-REDUCTASE-RELATED"/>
    <property type="match status" value="1"/>
</dbReference>
<proteinExistence type="inferred from homology"/>
<feature type="domain" description="Ketopantoate reductase N-terminal" evidence="4">
    <location>
        <begin position="3"/>
        <end position="141"/>
    </location>
</feature>
<evidence type="ECO:0000256" key="2">
    <source>
        <dbReference type="ARBA" id="ARBA00022857"/>
    </source>
</evidence>
<evidence type="ECO:0000259" key="5">
    <source>
        <dbReference type="Pfam" id="PF08546"/>
    </source>
</evidence>
<dbReference type="AlphaFoldDB" id="A0A382C1U3"/>
<evidence type="ECO:0008006" key="7">
    <source>
        <dbReference type="Google" id="ProtNLM"/>
    </source>
</evidence>
<dbReference type="InterPro" id="IPR050838">
    <property type="entry name" value="Ketopantoate_reductase"/>
</dbReference>
<name>A0A382C1U3_9ZZZZ</name>
<feature type="domain" description="Ketopantoate reductase C-terminal" evidence="5">
    <location>
        <begin position="208"/>
        <end position="300"/>
    </location>
</feature>
<gene>
    <name evidence="6" type="ORF">METZ01_LOCUS172894</name>
</gene>
<dbReference type="InterPro" id="IPR013752">
    <property type="entry name" value="KPA_reductase"/>
</dbReference>
<keyword evidence="3" id="KW-0560">Oxidoreductase</keyword>
<reference evidence="6" key="1">
    <citation type="submission" date="2018-05" db="EMBL/GenBank/DDBJ databases">
        <authorList>
            <person name="Lanie J.A."/>
            <person name="Ng W.-L."/>
            <person name="Kazmierczak K.M."/>
            <person name="Andrzejewski T.M."/>
            <person name="Davidsen T.M."/>
            <person name="Wayne K.J."/>
            <person name="Tettelin H."/>
            <person name="Glass J.I."/>
            <person name="Rusch D."/>
            <person name="Podicherti R."/>
            <person name="Tsui H.-C.T."/>
            <person name="Winkler M.E."/>
        </authorList>
    </citation>
    <scope>NUCLEOTIDE SEQUENCE</scope>
</reference>
<evidence type="ECO:0000256" key="3">
    <source>
        <dbReference type="ARBA" id="ARBA00023002"/>
    </source>
</evidence>
<comment type="similarity">
    <text evidence="1">Belongs to the ketopantoate reductase family.</text>
</comment>
<dbReference type="GO" id="GO:0008677">
    <property type="term" value="F:2-dehydropantoate 2-reductase activity"/>
    <property type="evidence" value="ECO:0007669"/>
    <property type="project" value="TreeGrafter"/>
</dbReference>
<dbReference type="InterPro" id="IPR013332">
    <property type="entry name" value="KPR_N"/>
</dbReference>
<dbReference type="SUPFAM" id="SSF51735">
    <property type="entry name" value="NAD(P)-binding Rossmann-fold domains"/>
    <property type="match status" value="1"/>
</dbReference>
<dbReference type="EMBL" id="UINC01032416">
    <property type="protein sequence ID" value="SVB20040.1"/>
    <property type="molecule type" value="Genomic_DNA"/>
</dbReference>
<sequence>MRIIVYGAGGIGGVIGAQLFQGGMDTMLIARGDHLQSIQNNGLFYRTPHQDISLPISAVDHPSKIEFRDNDVVILTMKSQHTEQALDDLRAAGGDQIPVFCCQNGVANERMAARRFENVHAQMVYLPATLLKPGTVVTHAAATIGVLDASVYPTGNNKVVKEVTAALRDNGFSARPNPTVMRFKYGKLIMNLGNALSAISPPGEETKVIRSQLRAEAETCFAAAGIDCARPEEEKARRGNLMKSGSVAGQDRVAGSSWQSLARSTGNIEADFLNGEIVLLGRLHGIPTPANLTLQRLANHLASSGGQPRSIPLAEIQRQIADAEDLFMEFTPD</sequence>
<evidence type="ECO:0000259" key="4">
    <source>
        <dbReference type="Pfam" id="PF02558"/>
    </source>
</evidence>
<protein>
    <recommendedName>
        <fullName evidence="7">Ketopantoate reductase N-terminal domain-containing protein</fullName>
    </recommendedName>
</protein>
<dbReference type="InterPro" id="IPR036291">
    <property type="entry name" value="NAD(P)-bd_dom_sf"/>
</dbReference>
<organism evidence="6">
    <name type="scientific">marine metagenome</name>
    <dbReference type="NCBI Taxonomy" id="408172"/>
    <lineage>
        <taxon>unclassified sequences</taxon>
        <taxon>metagenomes</taxon>
        <taxon>ecological metagenomes</taxon>
    </lineage>
</organism>
<dbReference type="Pfam" id="PF02558">
    <property type="entry name" value="ApbA"/>
    <property type="match status" value="1"/>
</dbReference>
<dbReference type="Pfam" id="PF08546">
    <property type="entry name" value="ApbA_C"/>
    <property type="match status" value="1"/>
</dbReference>
<keyword evidence="2" id="KW-0521">NADP</keyword>
<dbReference type="Gene3D" id="3.40.50.720">
    <property type="entry name" value="NAD(P)-binding Rossmann-like Domain"/>
    <property type="match status" value="1"/>
</dbReference>
<dbReference type="Gene3D" id="1.10.1040.10">
    <property type="entry name" value="N-(1-d-carboxylethyl)-l-norvaline Dehydrogenase, domain 2"/>
    <property type="match status" value="1"/>
</dbReference>
<accession>A0A382C1U3</accession>